<dbReference type="Pfam" id="PF11959">
    <property type="entry name" value="DUF3473"/>
    <property type="match status" value="1"/>
</dbReference>
<dbReference type="Gene3D" id="3.20.20.370">
    <property type="entry name" value="Glycoside hydrolase/deacetylase"/>
    <property type="match status" value="1"/>
</dbReference>
<accession>A0ABT3EL21</accession>
<dbReference type="RefSeq" id="WP_264369538.1">
    <property type="nucleotide sequence ID" value="NZ_JAPCIO010000008.1"/>
</dbReference>
<dbReference type="Proteomes" id="UP001165677">
    <property type="component" value="Unassembled WGS sequence"/>
</dbReference>
<feature type="domain" description="NodB homology" evidence="1">
    <location>
        <begin position="34"/>
        <end position="139"/>
    </location>
</feature>
<dbReference type="PANTHER" id="PTHR47561">
    <property type="entry name" value="POLYSACCHARIDE DEACETYLASE FAMILY PROTEIN (AFU_ORTHOLOGUE AFUA_6G05030)"/>
    <property type="match status" value="1"/>
</dbReference>
<dbReference type="Pfam" id="PF01522">
    <property type="entry name" value="Polysacc_deac_1"/>
    <property type="match status" value="1"/>
</dbReference>
<dbReference type="CDD" id="cd10941">
    <property type="entry name" value="CE4_PuuE_HpPgdA_like_2"/>
    <property type="match status" value="1"/>
</dbReference>
<reference evidence="3" key="1">
    <citation type="submission" date="2022-10" db="EMBL/GenBank/DDBJ databases">
        <title>Flavobacterium sp. nov., a bacterium isolated from lake sediment.</title>
        <authorList>
            <person name="Qu J.-H."/>
        </authorList>
    </citation>
    <scope>NUCLEOTIDE SEQUENCE</scope>
    <source>
        <strain evidence="3">TH16-21</strain>
    </source>
</reference>
<comment type="caution">
    <text evidence="3">The sequence shown here is derived from an EMBL/GenBank/DDBJ whole genome shotgun (WGS) entry which is preliminary data.</text>
</comment>
<evidence type="ECO:0000313" key="4">
    <source>
        <dbReference type="Proteomes" id="UP001165677"/>
    </source>
</evidence>
<sequence length="283" mass="32773">MMNCKKNLFLFSVDLEDIRLRMSDGVRYSARVEQLVFEYLAFLNQYGFKATFFVVGDIPKVYPNLIYHIQNEGHEIACHSNLHIPLTKMDKVSFRDDIVANVDNLINAGAGPICGFRAPVFSLVKETSWAFEVLSDLGFSYSSSVLPAKNPLFGWENFGSSPVQFHQNFWEIPMSVRGSKLLNVPFAGGIYFRILPLQIISNSFKNHFAKNEVVTSYFHPYDIDSEQEFFMHPGINDNRFYNQLMYYNRGKVFKRLDYIIKKFDCEIITYRDYVTLLNTNCDG</sequence>
<dbReference type="InterPro" id="IPR045235">
    <property type="entry name" value="PuuE_HpPgdA-like"/>
</dbReference>
<gene>
    <name evidence="3" type="ORF">OJ995_11425</name>
</gene>
<dbReference type="InterPro" id="IPR011330">
    <property type="entry name" value="Glyco_hydro/deAcase_b/a-brl"/>
</dbReference>
<dbReference type="EMBL" id="JAPCIO010000008">
    <property type="protein sequence ID" value="MCW1148829.1"/>
    <property type="molecule type" value="Genomic_DNA"/>
</dbReference>
<dbReference type="InterPro" id="IPR002509">
    <property type="entry name" value="NODB_dom"/>
</dbReference>
<dbReference type="PANTHER" id="PTHR47561:SF1">
    <property type="entry name" value="POLYSACCHARIDE DEACETYLASE FAMILY PROTEIN (AFU_ORTHOLOGUE AFUA_6G05030)"/>
    <property type="match status" value="1"/>
</dbReference>
<evidence type="ECO:0000259" key="2">
    <source>
        <dbReference type="Pfam" id="PF11959"/>
    </source>
</evidence>
<keyword evidence="4" id="KW-1185">Reference proteome</keyword>
<evidence type="ECO:0000313" key="3">
    <source>
        <dbReference type="EMBL" id="MCW1148829.1"/>
    </source>
</evidence>
<protein>
    <submittedName>
        <fullName evidence="3">Polysaccharide deacetylase family protein</fullName>
    </submittedName>
</protein>
<feature type="domain" description="DUF3473" evidence="2">
    <location>
        <begin position="143"/>
        <end position="264"/>
    </location>
</feature>
<dbReference type="InterPro" id="IPR022560">
    <property type="entry name" value="DUF3473"/>
</dbReference>
<dbReference type="SUPFAM" id="SSF88713">
    <property type="entry name" value="Glycoside hydrolase/deacetylase"/>
    <property type="match status" value="1"/>
</dbReference>
<organism evidence="3 4">
    <name type="scientific">Flavobacterium lacisediminis</name>
    <dbReference type="NCBI Taxonomy" id="2989705"/>
    <lineage>
        <taxon>Bacteria</taxon>
        <taxon>Pseudomonadati</taxon>
        <taxon>Bacteroidota</taxon>
        <taxon>Flavobacteriia</taxon>
        <taxon>Flavobacteriales</taxon>
        <taxon>Flavobacteriaceae</taxon>
        <taxon>Flavobacterium</taxon>
    </lineage>
</organism>
<evidence type="ECO:0000259" key="1">
    <source>
        <dbReference type="Pfam" id="PF01522"/>
    </source>
</evidence>
<name>A0ABT3EL21_9FLAO</name>
<proteinExistence type="predicted"/>